<organism evidence="4 5">
    <name type="scientific">Cuneatibacter caecimuris</name>
    <dbReference type="NCBI Taxonomy" id="1796618"/>
    <lineage>
        <taxon>Bacteria</taxon>
        <taxon>Bacillati</taxon>
        <taxon>Bacillota</taxon>
        <taxon>Clostridia</taxon>
        <taxon>Lachnospirales</taxon>
        <taxon>Lachnospiraceae</taxon>
        <taxon>Cuneatibacter</taxon>
    </lineage>
</organism>
<evidence type="ECO:0000313" key="4">
    <source>
        <dbReference type="EMBL" id="RZT02779.1"/>
    </source>
</evidence>
<dbReference type="Pfam" id="PF01791">
    <property type="entry name" value="DeoC"/>
    <property type="match status" value="1"/>
</dbReference>
<reference evidence="4 5" key="1">
    <citation type="submission" date="2019-02" db="EMBL/GenBank/DDBJ databases">
        <title>Genomic Encyclopedia of Type Strains, Phase IV (KMG-IV): sequencing the most valuable type-strain genomes for metagenomic binning, comparative biology and taxonomic classification.</title>
        <authorList>
            <person name="Goeker M."/>
        </authorList>
    </citation>
    <scope>NUCLEOTIDE SEQUENCE [LARGE SCALE GENOMIC DNA]</scope>
    <source>
        <strain evidence="4 5">DSM 29486</strain>
    </source>
</reference>
<dbReference type="GO" id="GO:0016052">
    <property type="term" value="P:carbohydrate catabolic process"/>
    <property type="evidence" value="ECO:0007669"/>
    <property type="project" value="TreeGrafter"/>
</dbReference>
<dbReference type="InterPro" id="IPR011343">
    <property type="entry name" value="DeoC"/>
</dbReference>
<dbReference type="GO" id="GO:0005737">
    <property type="term" value="C:cytoplasm"/>
    <property type="evidence" value="ECO:0007669"/>
    <property type="project" value="InterPro"/>
</dbReference>
<evidence type="ECO:0000256" key="3">
    <source>
        <dbReference type="NCBIfam" id="TIGR00126"/>
    </source>
</evidence>
<gene>
    <name evidence="4" type="ORF">EV209_0904</name>
</gene>
<protein>
    <recommendedName>
        <fullName evidence="3">Deoxyribose-phosphate aldolase</fullName>
        <ecNumber evidence="3">4.1.2.4</ecNumber>
    </recommendedName>
</protein>
<dbReference type="SUPFAM" id="SSF51569">
    <property type="entry name" value="Aldolase"/>
    <property type="match status" value="1"/>
</dbReference>
<dbReference type="RefSeq" id="WP_130433450.1">
    <property type="nucleotide sequence ID" value="NZ_SGXF01000001.1"/>
</dbReference>
<evidence type="ECO:0000256" key="2">
    <source>
        <dbReference type="ARBA" id="ARBA00023270"/>
    </source>
</evidence>
<dbReference type="GO" id="GO:0004139">
    <property type="term" value="F:deoxyribose-phosphate aldolase activity"/>
    <property type="evidence" value="ECO:0007669"/>
    <property type="project" value="UniProtKB-UniRule"/>
</dbReference>
<name>A0A4Q7PP58_9FIRM</name>
<dbReference type="EMBL" id="SGXF01000001">
    <property type="protein sequence ID" value="RZT02779.1"/>
    <property type="molecule type" value="Genomic_DNA"/>
</dbReference>
<comment type="caution">
    <text evidence="4">The sequence shown here is derived from an EMBL/GenBank/DDBJ whole genome shotgun (WGS) entry which is preliminary data.</text>
</comment>
<keyword evidence="5" id="KW-1185">Reference proteome</keyword>
<dbReference type="Gene3D" id="3.20.20.70">
    <property type="entry name" value="Aldolase class I"/>
    <property type="match status" value="1"/>
</dbReference>
<accession>A0A4Q7PP58</accession>
<keyword evidence="2" id="KW-0704">Schiff base</keyword>
<dbReference type="GO" id="GO:0009264">
    <property type="term" value="P:deoxyribonucleotide catabolic process"/>
    <property type="evidence" value="ECO:0007669"/>
    <property type="project" value="UniProtKB-UniRule"/>
</dbReference>
<keyword evidence="1" id="KW-0963">Cytoplasm</keyword>
<sequence length="222" mass="24630">MKDQDLIRMLDISCVRQIHTVEEVRLACRLALEHEMAAVFVMPSHLPEAVKLLEGQKLVKPASVIGFPSGGESTAGKIYQAEELLRTGCREFDMVMNLSWLRDKRYGEISREIRLVKQAIGPWQLKVIIEASLLSREEITAASSTAAEGGADFVKTGTGWAGPSTCEMISGIREGLKAWPEVRIKAAGGIRSRALMEQMYDLGCTRFGIGIQTWKSIFEKET</sequence>
<dbReference type="SMART" id="SM01133">
    <property type="entry name" value="DeoC"/>
    <property type="match status" value="1"/>
</dbReference>
<dbReference type="PANTHER" id="PTHR10889">
    <property type="entry name" value="DEOXYRIBOSE-PHOSPHATE ALDOLASE"/>
    <property type="match status" value="1"/>
</dbReference>
<dbReference type="InterPro" id="IPR002915">
    <property type="entry name" value="DeoC/FbaB/LacD_aldolase"/>
</dbReference>
<proteinExistence type="predicted"/>
<dbReference type="EC" id="4.1.2.4" evidence="3"/>
<dbReference type="OrthoDB" id="9778711at2"/>
<dbReference type="NCBIfam" id="TIGR00126">
    <property type="entry name" value="deoC"/>
    <property type="match status" value="1"/>
</dbReference>
<evidence type="ECO:0000256" key="1">
    <source>
        <dbReference type="ARBA" id="ARBA00022490"/>
    </source>
</evidence>
<evidence type="ECO:0000313" key="5">
    <source>
        <dbReference type="Proteomes" id="UP000292927"/>
    </source>
</evidence>
<dbReference type="PANTHER" id="PTHR10889:SF1">
    <property type="entry name" value="DEOXYRIBOSE-PHOSPHATE ALDOLASE"/>
    <property type="match status" value="1"/>
</dbReference>
<dbReference type="Proteomes" id="UP000292927">
    <property type="component" value="Unassembled WGS sequence"/>
</dbReference>
<dbReference type="AlphaFoldDB" id="A0A4Q7PP58"/>
<dbReference type="InterPro" id="IPR013785">
    <property type="entry name" value="Aldolase_TIM"/>
</dbReference>
<dbReference type="PIRSF" id="PIRSF001357">
    <property type="entry name" value="DeoC"/>
    <property type="match status" value="1"/>
</dbReference>